<sequence length="283" mass="31278">MTNRILNVSKTDNVGQIDIYGEIVPETWRWAGEESAYHFKDTLEKLGDVEEITVNINSPGGDVYEGIAIHNMLKRHKAKVIVNIDGLAASIASVIAMAGDVVRMPNNAMIMIHNAMSGVVGNANDLREVADLLDKVTSTLMNTYLEKTDKLNTDTLKALLDAETWLTAEEAFSYGFIDEVITSKKLVACASKEQLDKFRKTPSSISNNAGDPIVLSGSSTKGKSEKSVVMVETPKETNKEKVNVIKVEIDSEEFKATVQKIIKETLEETKPIENKTIKKRLYL</sequence>
<dbReference type="Pfam" id="PF00574">
    <property type="entry name" value="CLP_protease"/>
    <property type="match status" value="1"/>
</dbReference>
<comment type="caution">
    <text evidence="8">The sequence shown here is derived from an EMBL/GenBank/DDBJ whole genome shotgun (WGS) entry which is preliminary data.</text>
</comment>
<gene>
    <name evidence="8" type="ORF">BFS35_012150</name>
</gene>
<proteinExistence type="inferred from homology"/>
<dbReference type="InterPro" id="IPR029045">
    <property type="entry name" value="ClpP/crotonase-like_dom_sf"/>
</dbReference>
<dbReference type="GO" id="GO:0051117">
    <property type="term" value="F:ATPase binding"/>
    <property type="evidence" value="ECO:0007669"/>
    <property type="project" value="TreeGrafter"/>
</dbReference>
<dbReference type="SUPFAM" id="SSF52096">
    <property type="entry name" value="ClpP/crotonase"/>
    <property type="match status" value="1"/>
</dbReference>
<evidence type="ECO:0000256" key="7">
    <source>
        <dbReference type="SAM" id="Phobius"/>
    </source>
</evidence>
<dbReference type="GO" id="GO:0004252">
    <property type="term" value="F:serine-type endopeptidase activity"/>
    <property type="evidence" value="ECO:0007669"/>
    <property type="project" value="InterPro"/>
</dbReference>
<dbReference type="InterPro" id="IPR023562">
    <property type="entry name" value="ClpP/TepA"/>
</dbReference>
<evidence type="ECO:0000256" key="2">
    <source>
        <dbReference type="ARBA" id="ARBA00022490"/>
    </source>
</evidence>
<evidence type="ECO:0000256" key="4">
    <source>
        <dbReference type="ARBA" id="ARBA00022801"/>
    </source>
</evidence>
<dbReference type="EMBL" id="MJBI02000009">
    <property type="protein sequence ID" value="RAI79305.1"/>
    <property type="molecule type" value="Genomic_DNA"/>
</dbReference>
<protein>
    <recommendedName>
        <fullName evidence="6">ATP-dependent Clp protease proteolytic subunit</fullName>
    </recommendedName>
</protein>
<name>A0A2G5NWK0_9STAP</name>
<keyword evidence="2" id="KW-0963">Cytoplasm</keyword>
<dbReference type="GO" id="GO:0004176">
    <property type="term" value="F:ATP-dependent peptidase activity"/>
    <property type="evidence" value="ECO:0007669"/>
    <property type="project" value="InterPro"/>
</dbReference>
<dbReference type="CDD" id="cd07016">
    <property type="entry name" value="S14_ClpP_1"/>
    <property type="match status" value="1"/>
</dbReference>
<dbReference type="Proteomes" id="UP000229523">
    <property type="component" value="Unassembled WGS sequence"/>
</dbReference>
<evidence type="ECO:0000313" key="8">
    <source>
        <dbReference type="EMBL" id="RAI79305.1"/>
    </source>
</evidence>
<evidence type="ECO:0000256" key="6">
    <source>
        <dbReference type="RuleBase" id="RU003567"/>
    </source>
</evidence>
<accession>A0A2G5NWK0</accession>
<keyword evidence="7" id="KW-0812">Transmembrane</keyword>
<evidence type="ECO:0000256" key="1">
    <source>
        <dbReference type="ARBA" id="ARBA00007039"/>
    </source>
</evidence>
<comment type="similarity">
    <text evidence="1 6">Belongs to the peptidase S14 family.</text>
</comment>
<dbReference type="RefSeq" id="WP_099576858.1">
    <property type="nucleotide sequence ID" value="NZ_MJBI02000009.1"/>
</dbReference>
<keyword evidence="5" id="KW-0720">Serine protease</keyword>
<dbReference type="PRINTS" id="PR00127">
    <property type="entry name" value="CLPPROTEASEP"/>
</dbReference>
<dbReference type="AlphaFoldDB" id="A0A2G5NWK0"/>
<reference evidence="8 9" key="1">
    <citation type="journal article" date="2018" name="Front. Microbiol.">
        <title>Description and Comparative Genomics of Macrococcus caseolyticus subsp. hominis subsp. nov., Macrococcus goetzii sp. nov., Macrococcus epidermidis sp. nov., and Macrococcus bohemicus sp. nov., Novel Macrococci From Human Clinical Material With Virulence Potential and Suspected Uptake of Foreign DNA by Natural Transformation.</title>
        <authorList>
            <person name="Maslanova I."/>
            <person name="Wertheimer Z."/>
            <person name="Sedlacek I."/>
            <person name="Svec P."/>
            <person name="Indrakova A."/>
            <person name="Kovarovic V."/>
            <person name="Schumann P."/>
            <person name="Sproer C."/>
            <person name="Kralova S."/>
            <person name="Sedo O."/>
            <person name="Kristofova L."/>
            <person name="Vrbovska V."/>
            <person name="Fuzik T."/>
            <person name="Petras P."/>
            <person name="Zdrahal Z."/>
            <person name="Ruzickova V."/>
            <person name="Doskar J."/>
            <person name="Pantucek R."/>
        </authorList>
    </citation>
    <scope>NUCLEOTIDE SEQUENCE [LARGE SCALE GENOMIC DNA]</scope>
    <source>
        <strain evidence="8 9">CCM 4927</strain>
    </source>
</reference>
<dbReference type="GO" id="GO:0009368">
    <property type="term" value="C:endopeptidase Clp complex"/>
    <property type="evidence" value="ECO:0007669"/>
    <property type="project" value="TreeGrafter"/>
</dbReference>
<feature type="transmembrane region" description="Helical" evidence="7">
    <location>
        <begin position="80"/>
        <end position="99"/>
    </location>
</feature>
<organism evidence="8 9">
    <name type="scientific">Macrococcoides goetzii</name>
    <dbReference type="NCBI Taxonomy" id="1891097"/>
    <lineage>
        <taxon>Bacteria</taxon>
        <taxon>Bacillati</taxon>
        <taxon>Bacillota</taxon>
        <taxon>Bacilli</taxon>
        <taxon>Bacillales</taxon>
        <taxon>Staphylococcaceae</taxon>
        <taxon>Macrococcoides</taxon>
    </lineage>
</organism>
<evidence type="ECO:0000256" key="3">
    <source>
        <dbReference type="ARBA" id="ARBA00022670"/>
    </source>
</evidence>
<evidence type="ECO:0000256" key="5">
    <source>
        <dbReference type="ARBA" id="ARBA00022825"/>
    </source>
</evidence>
<keyword evidence="9" id="KW-1185">Reference proteome</keyword>
<dbReference type="GO" id="GO:0006515">
    <property type="term" value="P:protein quality control for misfolded or incompletely synthesized proteins"/>
    <property type="evidence" value="ECO:0007669"/>
    <property type="project" value="TreeGrafter"/>
</dbReference>
<evidence type="ECO:0000313" key="9">
    <source>
        <dbReference type="Proteomes" id="UP000229523"/>
    </source>
</evidence>
<keyword evidence="4" id="KW-0378">Hydrolase</keyword>
<dbReference type="PANTHER" id="PTHR10381:SF70">
    <property type="entry name" value="ATP-DEPENDENT CLP PROTEASE PROTEOLYTIC SUBUNIT"/>
    <property type="match status" value="1"/>
</dbReference>
<keyword evidence="7" id="KW-1133">Transmembrane helix</keyword>
<keyword evidence="3 8" id="KW-0645">Protease</keyword>
<dbReference type="PANTHER" id="PTHR10381">
    <property type="entry name" value="ATP-DEPENDENT CLP PROTEASE PROTEOLYTIC SUBUNIT"/>
    <property type="match status" value="1"/>
</dbReference>
<dbReference type="Gene3D" id="3.90.226.10">
    <property type="entry name" value="2-enoyl-CoA Hydratase, Chain A, domain 1"/>
    <property type="match status" value="1"/>
</dbReference>
<keyword evidence="7" id="KW-0472">Membrane</keyword>
<dbReference type="InterPro" id="IPR001907">
    <property type="entry name" value="ClpP"/>
</dbReference>
<dbReference type="NCBIfam" id="NF045542">
    <property type="entry name" value="Clp_rel_HeadMat"/>
    <property type="match status" value="1"/>
</dbReference>